<evidence type="ECO:0000313" key="3">
    <source>
        <dbReference type="EMBL" id="GHH97638.1"/>
    </source>
</evidence>
<dbReference type="NCBIfam" id="TIGR02832">
    <property type="entry name" value="spo_yunB"/>
    <property type="match status" value="1"/>
</dbReference>
<keyword evidence="2" id="KW-0472">Membrane</keyword>
<keyword evidence="4" id="KW-1185">Reference proteome</keyword>
<dbReference type="RefSeq" id="WP_223282589.1">
    <property type="nucleotide sequence ID" value="NZ_BNDS01000003.1"/>
</dbReference>
<accession>A0ABQ3N2A7</accession>
<reference evidence="3 4" key="1">
    <citation type="journal article" date="2022" name="Int. J. Syst. Evol. Microbiol.">
        <title>Neobacillus kokaensis sp. nov., isolated from soil.</title>
        <authorList>
            <person name="Yuki K."/>
            <person name="Matsubara H."/>
            <person name="Yamaguchi S."/>
        </authorList>
    </citation>
    <scope>NUCLEOTIDE SEQUENCE [LARGE SCALE GENOMIC DNA]</scope>
    <source>
        <strain evidence="3 4">LOB 377</strain>
    </source>
</reference>
<sequence length="272" mass="29898">MILAKFRKRRLRRGALPFRYVMLLSFVFFLLSTAIGVLLVNRGIEPTLMRYAESETRNIASIVINRAITKRTTNVGESNDVIIVTAGKNGAGQNAQLNTDLINRVLAETTAQIQKNIRAAKQGKLASLEQLTDVEIETEDSSTNNAILWYVPLGRATNIALLGNLGPKIPVEFQAVGEVEPDVKIKTKEMGINNTWIEVSVEIEVSVQIITPFATDITKLKQSIPVGSTLVEGEVPQFYNSGGGLIPSVQVPMEEKADKKSKKKTESMESNN</sequence>
<proteinExistence type="predicted"/>
<dbReference type="PIRSF" id="PIRSF021383">
    <property type="entry name" value="YunB"/>
    <property type="match status" value="1"/>
</dbReference>
<dbReference type="InterPro" id="IPR014197">
    <property type="entry name" value="Sporulation_prot_YunB"/>
</dbReference>
<keyword evidence="2" id="KW-0812">Transmembrane</keyword>
<keyword evidence="2" id="KW-1133">Transmembrane helix</keyword>
<dbReference type="Pfam" id="PF09560">
    <property type="entry name" value="Spore_YunB"/>
    <property type="match status" value="1"/>
</dbReference>
<feature type="transmembrane region" description="Helical" evidence="2">
    <location>
        <begin position="20"/>
        <end position="40"/>
    </location>
</feature>
<evidence type="ECO:0000256" key="1">
    <source>
        <dbReference type="SAM" id="MobiDB-lite"/>
    </source>
</evidence>
<evidence type="ECO:0000313" key="4">
    <source>
        <dbReference type="Proteomes" id="UP000637074"/>
    </source>
</evidence>
<name>A0ABQ3N2A7_9BACI</name>
<gene>
    <name evidence="3" type="ORF">AM1BK_11810</name>
</gene>
<protein>
    <submittedName>
        <fullName evidence="3">Sporulation protein YunB</fullName>
    </submittedName>
</protein>
<evidence type="ECO:0000256" key="2">
    <source>
        <dbReference type="SAM" id="Phobius"/>
    </source>
</evidence>
<dbReference type="EMBL" id="BNDS01000003">
    <property type="protein sequence ID" value="GHH97638.1"/>
    <property type="molecule type" value="Genomic_DNA"/>
</dbReference>
<comment type="caution">
    <text evidence="3">The sequence shown here is derived from an EMBL/GenBank/DDBJ whole genome shotgun (WGS) entry which is preliminary data.</text>
</comment>
<feature type="region of interest" description="Disordered" evidence="1">
    <location>
        <begin position="250"/>
        <end position="272"/>
    </location>
</feature>
<dbReference type="Proteomes" id="UP000637074">
    <property type="component" value="Unassembled WGS sequence"/>
</dbReference>
<organism evidence="3 4">
    <name type="scientific">Neobacillus kokaensis</name>
    <dbReference type="NCBI Taxonomy" id="2759023"/>
    <lineage>
        <taxon>Bacteria</taxon>
        <taxon>Bacillati</taxon>
        <taxon>Bacillota</taxon>
        <taxon>Bacilli</taxon>
        <taxon>Bacillales</taxon>
        <taxon>Bacillaceae</taxon>
        <taxon>Neobacillus</taxon>
    </lineage>
</organism>